<dbReference type="PANTHER" id="PTHR36407">
    <property type="entry name" value="MEDIATOR-ASSOCIATED PROTEIN 2"/>
    <property type="match status" value="1"/>
</dbReference>
<dbReference type="eggNOG" id="ENOG502RZN5">
    <property type="taxonomic scope" value="Eukaryota"/>
</dbReference>
<gene>
    <name evidence="2" type="ORF">CARUB_v10027088mg</name>
</gene>
<dbReference type="STRING" id="81985.R0EU50"/>
<feature type="compositionally biased region" description="Polar residues" evidence="1">
    <location>
        <begin position="134"/>
        <end position="148"/>
    </location>
</feature>
<evidence type="ECO:0000313" key="2">
    <source>
        <dbReference type="EMBL" id="EOA12592.1"/>
    </source>
</evidence>
<evidence type="ECO:0008006" key="4">
    <source>
        <dbReference type="Google" id="ProtNLM"/>
    </source>
</evidence>
<dbReference type="EMBL" id="KB870812">
    <property type="protein sequence ID" value="EOA12592.1"/>
    <property type="molecule type" value="Genomic_DNA"/>
</dbReference>
<evidence type="ECO:0000313" key="3">
    <source>
        <dbReference type="Proteomes" id="UP000029121"/>
    </source>
</evidence>
<dbReference type="OrthoDB" id="1892825at2759"/>
<feature type="compositionally biased region" description="Basic residues" evidence="1">
    <location>
        <begin position="210"/>
        <end position="221"/>
    </location>
</feature>
<protein>
    <recommendedName>
        <fullName evidence="4">Mediator-associated protein 2</fullName>
    </recommendedName>
</protein>
<accession>R0EU50</accession>
<feature type="compositionally biased region" description="Low complexity" evidence="1">
    <location>
        <begin position="154"/>
        <end position="175"/>
    </location>
</feature>
<proteinExistence type="predicted"/>
<dbReference type="PANTHER" id="PTHR36407:SF1">
    <property type="entry name" value="MEDIATOR-ASSOCIATED PROTEIN 2"/>
    <property type="match status" value="1"/>
</dbReference>
<name>R0EU50_9BRAS</name>
<dbReference type="Proteomes" id="UP000029121">
    <property type="component" value="Unassembled WGS sequence"/>
</dbReference>
<dbReference type="InterPro" id="IPR038823">
    <property type="entry name" value="MED2_plant"/>
</dbReference>
<keyword evidence="3" id="KW-1185">Reference proteome</keyword>
<dbReference type="AlphaFoldDB" id="R0EU50"/>
<feature type="compositionally biased region" description="Low complexity" evidence="1">
    <location>
        <begin position="197"/>
        <end position="206"/>
    </location>
</feature>
<sequence>MALDYQPNESFIVNNFEQLEETEVSHSDDEIWIFQFPISRGSASSQFPEIGGDDIKIDDFDKDGSIGGFVDSSGTKFDLVSYAPQDTESTVILPSEESVIGGSISRRVALVRYPEPTELLQTIKARSQQKLVGAVTSSSGKYSNPSQSSRHKSGQSVRHSASSRSSKQKSLFSSFTDAPKSPKRKHSESASGKHGNSTSTVSGSSERSGKSKKKKKVKMEE</sequence>
<reference evidence="3" key="1">
    <citation type="journal article" date="2013" name="Nat. Genet.">
        <title>The Capsella rubella genome and the genomic consequences of rapid mating system evolution.</title>
        <authorList>
            <person name="Slotte T."/>
            <person name="Hazzouri K.M."/>
            <person name="Agren J.A."/>
            <person name="Koenig D."/>
            <person name="Maumus F."/>
            <person name="Guo Y.L."/>
            <person name="Steige K."/>
            <person name="Platts A.E."/>
            <person name="Escobar J.S."/>
            <person name="Newman L.K."/>
            <person name="Wang W."/>
            <person name="Mandakova T."/>
            <person name="Vello E."/>
            <person name="Smith L.M."/>
            <person name="Henz S.R."/>
            <person name="Steffen J."/>
            <person name="Takuno S."/>
            <person name="Brandvain Y."/>
            <person name="Coop G."/>
            <person name="Andolfatto P."/>
            <person name="Hu T.T."/>
            <person name="Blanchette M."/>
            <person name="Clark R.M."/>
            <person name="Quesneville H."/>
            <person name="Nordborg M."/>
            <person name="Gaut B.S."/>
            <person name="Lysak M.A."/>
            <person name="Jenkins J."/>
            <person name="Grimwood J."/>
            <person name="Chapman J."/>
            <person name="Prochnik S."/>
            <person name="Shu S."/>
            <person name="Rokhsar D."/>
            <person name="Schmutz J."/>
            <person name="Weigel D."/>
            <person name="Wright S.I."/>
        </authorList>
    </citation>
    <scope>NUCLEOTIDE SEQUENCE [LARGE SCALE GENOMIC DNA]</scope>
    <source>
        <strain evidence="3">cv. Monte Gargano</strain>
    </source>
</reference>
<evidence type="ECO:0000256" key="1">
    <source>
        <dbReference type="SAM" id="MobiDB-lite"/>
    </source>
</evidence>
<feature type="region of interest" description="Disordered" evidence="1">
    <location>
        <begin position="134"/>
        <end position="221"/>
    </location>
</feature>
<organism evidence="2 3">
    <name type="scientific">Capsella rubella</name>
    <dbReference type="NCBI Taxonomy" id="81985"/>
    <lineage>
        <taxon>Eukaryota</taxon>
        <taxon>Viridiplantae</taxon>
        <taxon>Streptophyta</taxon>
        <taxon>Embryophyta</taxon>
        <taxon>Tracheophyta</taxon>
        <taxon>Spermatophyta</taxon>
        <taxon>Magnoliopsida</taxon>
        <taxon>eudicotyledons</taxon>
        <taxon>Gunneridae</taxon>
        <taxon>Pentapetalae</taxon>
        <taxon>rosids</taxon>
        <taxon>malvids</taxon>
        <taxon>Brassicales</taxon>
        <taxon>Brassicaceae</taxon>
        <taxon>Camelineae</taxon>
        <taxon>Capsella</taxon>
    </lineage>
</organism>